<dbReference type="Gene3D" id="3.40.50.150">
    <property type="entry name" value="Vaccinia Virus protein VP39"/>
    <property type="match status" value="1"/>
</dbReference>
<name>A0ABR4J8Q5_9EURO</name>
<accession>A0ABR4J8Q5</accession>
<keyword evidence="11" id="KW-1133">Transmembrane helix</keyword>
<feature type="transmembrane region" description="Helical" evidence="11">
    <location>
        <begin position="226"/>
        <end position="248"/>
    </location>
</feature>
<dbReference type="CDD" id="cd02440">
    <property type="entry name" value="AdoMet_MTases"/>
    <property type="match status" value="1"/>
</dbReference>
<dbReference type="PROSITE" id="PS51626">
    <property type="entry name" value="SAM_MT_TRM1"/>
    <property type="match status" value="1"/>
</dbReference>
<keyword evidence="11" id="KW-0472">Membrane</keyword>
<dbReference type="InterPro" id="IPR002905">
    <property type="entry name" value="Trm1"/>
</dbReference>
<evidence type="ECO:0000256" key="11">
    <source>
        <dbReference type="SAM" id="Phobius"/>
    </source>
</evidence>
<protein>
    <recommendedName>
        <fullName evidence="7">tRNA (guanine(26)-N(2))-dimethyltransferase</fullName>
        <ecNumber evidence="7">2.1.1.216</ecNumber>
    </recommendedName>
</protein>
<keyword evidence="4 9" id="KW-0949">S-adenosyl-L-methionine</keyword>
<dbReference type="PANTHER" id="PTHR10631:SF3">
    <property type="entry name" value="TRNA (GUANINE(26)-N(2))-DIMETHYLTRANSFERASE"/>
    <property type="match status" value="1"/>
</dbReference>
<keyword evidence="5 9" id="KW-0819">tRNA processing</keyword>
<feature type="domain" description="Mitochondrial adapter protein MCP1 transmembrane" evidence="12">
    <location>
        <begin position="184"/>
        <end position="310"/>
    </location>
</feature>
<feature type="region of interest" description="Disordered" evidence="10">
    <location>
        <begin position="1008"/>
        <end position="1071"/>
    </location>
</feature>
<feature type="compositionally biased region" description="Basic and acidic residues" evidence="10">
    <location>
        <begin position="1057"/>
        <end position="1069"/>
    </location>
</feature>
<keyword evidence="3 9" id="KW-0808">Transferase</keyword>
<comment type="catalytic activity">
    <reaction evidence="8">
        <text>guanosine(26) in tRNA + 2 S-adenosyl-L-methionine = N(2)-dimethylguanosine(26) in tRNA + 2 S-adenosyl-L-homocysteine + 2 H(+)</text>
        <dbReference type="Rhea" id="RHEA:43140"/>
        <dbReference type="Rhea" id="RHEA-COMP:10359"/>
        <dbReference type="Rhea" id="RHEA-COMP:10360"/>
        <dbReference type="ChEBI" id="CHEBI:15378"/>
        <dbReference type="ChEBI" id="CHEBI:57856"/>
        <dbReference type="ChEBI" id="CHEBI:59789"/>
        <dbReference type="ChEBI" id="CHEBI:74269"/>
        <dbReference type="ChEBI" id="CHEBI:74513"/>
        <dbReference type="EC" id="2.1.1.216"/>
    </reaction>
</comment>
<keyword evidence="1 9" id="KW-0820">tRNA-binding</keyword>
<feature type="compositionally biased region" description="Polar residues" evidence="10">
    <location>
        <begin position="852"/>
        <end position="870"/>
    </location>
</feature>
<feature type="compositionally biased region" description="Basic and acidic residues" evidence="10">
    <location>
        <begin position="507"/>
        <end position="526"/>
    </location>
</feature>
<feature type="compositionally biased region" description="Polar residues" evidence="10">
    <location>
        <begin position="529"/>
        <end position="540"/>
    </location>
</feature>
<evidence type="ECO:0000256" key="6">
    <source>
        <dbReference type="ARBA" id="ARBA00022884"/>
    </source>
</evidence>
<evidence type="ECO:0000256" key="2">
    <source>
        <dbReference type="ARBA" id="ARBA00022603"/>
    </source>
</evidence>
<dbReference type="EMBL" id="JBFXLU010000183">
    <property type="protein sequence ID" value="KAL2836216.1"/>
    <property type="molecule type" value="Genomic_DNA"/>
</dbReference>
<dbReference type="EC" id="2.1.1.216" evidence="7"/>
<feature type="region of interest" description="Disordered" evidence="10">
    <location>
        <begin position="26"/>
        <end position="45"/>
    </location>
</feature>
<reference evidence="13 14" key="1">
    <citation type="submission" date="2024-07" db="EMBL/GenBank/DDBJ databases">
        <title>Section-level genome sequencing and comparative genomics of Aspergillus sections Usti and Cavernicolus.</title>
        <authorList>
            <consortium name="Lawrence Berkeley National Laboratory"/>
            <person name="Nybo J.L."/>
            <person name="Vesth T.C."/>
            <person name="Theobald S."/>
            <person name="Frisvad J.C."/>
            <person name="Larsen T.O."/>
            <person name="Kjaerboelling I."/>
            <person name="Rothschild-Mancinelli K."/>
            <person name="Lyhne E.K."/>
            <person name="Kogle M.E."/>
            <person name="Barry K."/>
            <person name="Clum A."/>
            <person name="Na H."/>
            <person name="Ledsgaard L."/>
            <person name="Lin J."/>
            <person name="Lipzen A."/>
            <person name="Kuo A."/>
            <person name="Riley R."/>
            <person name="Mondo S."/>
            <person name="Labutti K."/>
            <person name="Haridas S."/>
            <person name="Pangalinan J."/>
            <person name="Salamov A.A."/>
            <person name="Simmons B.A."/>
            <person name="Magnuson J.K."/>
            <person name="Chen J."/>
            <person name="Drula E."/>
            <person name="Henrissat B."/>
            <person name="Wiebenga A."/>
            <person name="Lubbers R.J."/>
            <person name="Gomes A.C."/>
            <person name="Makela M.R."/>
            <person name="Stajich J."/>
            <person name="Grigoriev I.V."/>
            <person name="Mortensen U.H."/>
            <person name="De Vries R.P."/>
            <person name="Baker S.E."/>
            <person name="Andersen M.R."/>
        </authorList>
    </citation>
    <scope>NUCLEOTIDE SEQUENCE [LARGE SCALE GENOMIC DNA]</scope>
    <source>
        <strain evidence="13 14">CBS 123904</strain>
    </source>
</reference>
<keyword evidence="2 9" id="KW-0489">Methyltransferase</keyword>
<evidence type="ECO:0000256" key="5">
    <source>
        <dbReference type="ARBA" id="ARBA00022694"/>
    </source>
</evidence>
<dbReference type="GO" id="GO:0008168">
    <property type="term" value="F:methyltransferase activity"/>
    <property type="evidence" value="ECO:0007669"/>
    <property type="project" value="UniProtKB-KW"/>
</dbReference>
<comment type="caution">
    <text evidence="13">The sequence shown here is derived from an EMBL/GenBank/DDBJ whole genome shotgun (WGS) entry which is preliminary data.</text>
</comment>
<dbReference type="Proteomes" id="UP001610446">
    <property type="component" value="Unassembled WGS sequence"/>
</dbReference>
<gene>
    <name evidence="13" type="ORF">BJY01DRAFT_238367</name>
</gene>
<evidence type="ECO:0000256" key="10">
    <source>
        <dbReference type="SAM" id="MobiDB-lite"/>
    </source>
</evidence>
<sequence length="1091" mass="121401">MAPHRESNLPTRDDVDTKSILSLQELDPSPVDESFPEADSEDYLVPKYQPPSSPQNFGWSSVGLRGQNWDSWLSAIQRCSTYPPILFAALHFANTSLIPLATRSVPESDNYLLLTRPIYQAPVFEHVVLTIPIFAHIASGVALRNIRSARRARLYGAETRDQRHALSFWPRMSLQARLGYTFAPLLATHVLVNRMVPVMVEGGSSGVGLGFVAHGIARNRVFWITYYHIFVFVGVYHIIGGLAAWMGWRITTTRKPRGNKRGSLEGHLGPTEGEQHVKRRKRMWWNFNKIAALGACVWLAGALWIVGNGGEGIGWEVRGWNEIYSQVPVIGSWLQMKQFWNTTRAIFAYSTLVRSAIVNHRPALVKRLDLTRQHFHDSQPLSRYFISSATMSTTPPPGLAGHLVQHNGKEYQVIKEGRAYILKPPAETAATQGNRQDTKCEESQSVFYNPIQQFNRDLTVLAIRVYGEHVMAEQKRNSERRKRKATGGAGGRNKKRKRGDEEAEAQTPEKQDQKLDSEPKAAKLEGEPESSQPNHPSPQFTILDALSASGLRALRYASEIPFVTRVIANDLSSQAIQSMNQNIEYNGLENLIQTNNGDARLYMYSRLKPSNPHKKDEVGKFDVIDLDPYGTAAPFLDAAVQGVKDEGLLCVTCTDAGVWASNGYPEKAFSLYGGVPTKGAHSHEGGLRLILNAVATAAAKYGLAIEPLLSLSIDYYARLFVRIHRSPAEVKFTSGNTMLVYNCDSGCGAWTTQPLTQTKQKLDKKGNPMFHFGYAQAPTADAKCDHCNAKTHLSGPMWAGPLHHPHFVQKILDLLPQVDKEVYQTKDRIEGMLTTALEEDISLELSPKESQDQSSIPANDSEETSNQSGEFSPIIPRADPALREPYPFYFTLSSLSRVLHTTTVPEEAFRGALRGLGYKYAPWAIIWEIMREWVRQEAPPIKEGSLKPGSPGATIMARSRRIKSEDSKLLSLKRELISAAESGEDLLDLTTKVEAALYHSGARQTLPTFSADATVPQSHDSRQTPTQTQTETPGSQNQTGNGANRPRNSIPTSELKVVFDETLGREPRQKRLVRYQLNPRANWGPLSRASS</sequence>
<feature type="transmembrane region" description="Helical" evidence="11">
    <location>
        <begin position="178"/>
        <end position="196"/>
    </location>
</feature>
<dbReference type="SUPFAM" id="SSF53335">
    <property type="entry name" value="S-adenosyl-L-methionine-dependent methyltransferases"/>
    <property type="match status" value="1"/>
</dbReference>
<evidence type="ECO:0000256" key="3">
    <source>
        <dbReference type="ARBA" id="ARBA00022679"/>
    </source>
</evidence>
<organism evidence="13 14">
    <name type="scientific">Aspergillus pseudoustus</name>
    <dbReference type="NCBI Taxonomy" id="1810923"/>
    <lineage>
        <taxon>Eukaryota</taxon>
        <taxon>Fungi</taxon>
        <taxon>Dikarya</taxon>
        <taxon>Ascomycota</taxon>
        <taxon>Pezizomycotina</taxon>
        <taxon>Eurotiomycetes</taxon>
        <taxon>Eurotiomycetidae</taxon>
        <taxon>Eurotiales</taxon>
        <taxon>Aspergillaceae</taxon>
        <taxon>Aspergillus</taxon>
        <taxon>Aspergillus subgen. Nidulantes</taxon>
    </lineage>
</organism>
<dbReference type="InterPro" id="IPR029063">
    <property type="entry name" value="SAM-dependent_MTases_sf"/>
</dbReference>
<feature type="transmembrane region" description="Helical" evidence="11">
    <location>
        <begin position="287"/>
        <end position="306"/>
    </location>
</feature>
<dbReference type="SUPFAM" id="SSF81343">
    <property type="entry name" value="Fumarate reductase respiratory complex transmembrane subunits"/>
    <property type="match status" value="1"/>
</dbReference>
<dbReference type="GO" id="GO:0032259">
    <property type="term" value="P:methylation"/>
    <property type="evidence" value="ECO:0007669"/>
    <property type="project" value="UniProtKB-KW"/>
</dbReference>
<keyword evidence="14" id="KW-1185">Reference proteome</keyword>
<dbReference type="InterPro" id="IPR034804">
    <property type="entry name" value="SQR/QFR_C/D"/>
</dbReference>
<evidence type="ECO:0000256" key="4">
    <source>
        <dbReference type="ARBA" id="ARBA00022691"/>
    </source>
</evidence>
<evidence type="ECO:0000259" key="12">
    <source>
        <dbReference type="Pfam" id="PF07950"/>
    </source>
</evidence>
<dbReference type="Pfam" id="PF02005">
    <property type="entry name" value="TRM"/>
    <property type="match status" value="1"/>
</dbReference>
<feature type="region of interest" description="Disordered" evidence="10">
    <location>
        <begin position="844"/>
        <end position="876"/>
    </location>
</feature>
<dbReference type="InterPro" id="IPR012472">
    <property type="entry name" value="MCP1_TM"/>
</dbReference>
<dbReference type="Pfam" id="PF07950">
    <property type="entry name" value="MCP1_TM"/>
    <property type="match status" value="1"/>
</dbReference>
<evidence type="ECO:0000256" key="9">
    <source>
        <dbReference type="PROSITE-ProRule" id="PRU00958"/>
    </source>
</evidence>
<proteinExistence type="inferred from homology"/>
<comment type="similarity">
    <text evidence="9">Belongs to the class I-like SAM-binding methyltransferase superfamily. Trm1 family.</text>
</comment>
<dbReference type="PANTHER" id="PTHR10631">
    <property type="entry name" value="N 2 ,N 2 -DIMETHYLGUANOSINE TRNA METHYLTRANSFERASE"/>
    <property type="match status" value="1"/>
</dbReference>
<keyword evidence="6 9" id="KW-0694">RNA-binding</keyword>
<dbReference type="NCBIfam" id="TIGR00308">
    <property type="entry name" value="TRM1"/>
    <property type="match status" value="1"/>
</dbReference>
<feature type="compositionally biased region" description="Polar residues" evidence="10">
    <location>
        <begin position="1034"/>
        <end position="1052"/>
    </location>
</feature>
<evidence type="ECO:0000256" key="7">
    <source>
        <dbReference type="ARBA" id="ARBA00039099"/>
    </source>
</evidence>
<evidence type="ECO:0000256" key="8">
    <source>
        <dbReference type="ARBA" id="ARBA00051897"/>
    </source>
</evidence>
<feature type="compositionally biased region" description="Low complexity" evidence="10">
    <location>
        <begin position="1023"/>
        <end position="1033"/>
    </location>
</feature>
<feature type="transmembrane region" description="Helical" evidence="11">
    <location>
        <begin position="123"/>
        <end position="143"/>
    </location>
</feature>
<evidence type="ECO:0000313" key="13">
    <source>
        <dbReference type="EMBL" id="KAL2836216.1"/>
    </source>
</evidence>
<evidence type="ECO:0000313" key="14">
    <source>
        <dbReference type="Proteomes" id="UP001610446"/>
    </source>
</evidence>
<evidence type="ECO:0000256" key="1">
    <source>
        <dbReference type="ARBA" id="ARBA00022555"/>
    </source>
</evidence>
<feature type="region of interest" description="Disordered" evidence="10">
    <location>
        <begin position="473"/>
        <end position="540"/>
    </location>
</feature>
<keyword evidence="11" id="KW-0812">Transmembrane</keyword>